<keyword evidence="3" id="KW-0539">Nucleus</keyword>
<organism evidence="5 6">
    <name type="scientific">Linum trigynum</name>
    <dbReference type="NCBI Taxonomy" id="586398"/>
    <lineage>
        <taxon>Eukaryota</taxon>
        <taxon>Viridiplantae</taxon>
        <taxon>Streptophyta</taxon>
        <taxon>Embryophyta</taxon>
        <taxon>Tracheophyta</taxon>
        <taxon>Spermatophyta</taxon>
        <taxon>Magnoliopsida</taxon>
        <taxon>eudicotyledons</taxon>
        <taxon>Gunneridae</taxon>
        <taxon>Pentapetalae</taxon>
        <taxon>rosids</taxon>
        <taxon>fabids</taxon>
        <taxon>Malpighiales</taxon>
        <taxon>Linaceae</taxon>
        <taxon>Linum</taxon>
    </lineage>
</organism>
<name>A0AAV2G3A8_9ROSI</name>
<reference evidence="5 6" key="1">
    <citation type="submission" date="2024-04" db="EMBL/GenBank/DDBJ databases">
        <authorList>
            <person name="Fracassetti M."/>
        </authorList>
    </citation>
    <scope>NUCLEOTIDE SEQUENCE [LARGE SCALE GENOMIC DNA]</scope>
</reference>
<dbReference type="EMBL" id="OZ034820">
    <property type="protein sequence ID" value="CAL1404353.1"/>
    <property type="molecule type" value="Genomic_DNA"/>
</dbReference>
<evidence type="ECO:0000256" key="1">
    <source>
        <dbReference type="ARBA" id="ARBA00004123"/>
    </source>
</evidence>
<evidence type="ECO:0000313" key="6">
    <source>
        <dbReference type="Proteomes" id="UP001497516"/>
    </source>
</evidence>
<dbReference type="PANTHER" id="PTHR21286:SF0">
    <property type="entry name" value="NUCLEAR PORE COMPLEX PROTEIN NUP160"/>
    <property type="match status" value="1"/>
</dbReference>
<protein>
    <recommendedName>
        <fullName evidence="4">Nucleoporin Nup120/160 beta-propeller domain-containing protein</fullName>
    </recommendedName>
</protein>
<dbReference type="InterPro" id="IPR059141">
    <property type="entry name" value="Beta-prop_Nup120_160"/>
</dbReference>
<dbReference type="GO" id="GO:0005643">
    <property type="term" value="C:nuclear pore"/>
    <property type="evidence" value="ECO:0007669"/>
    <property type="project" value="TreeGrafter"/>
</dbReference>
<dbReference type="PANTHER" id="PTHR21286">
    <property type="entry name" value="NUCLEAR PORE COMPLEX PROTEIN NUP160"/>
    <property type="match status" value="1"/>
</dbReference>
<dbReference type="SUPFAM" id="SSF50978">
    <property type="entry name" value="WD40 repeat-like"/>
    <property type="match status" value="1"/>
</dbReference>
<evidence type="ECO:0000256" key="2">
    <source>
        <dbReference type="ARBA" id="ARBA00022448"/>
    </source>
</evidence>
<keyword evidence="6" id="KW-1185">Reference proteome</keyword>
<comment type="subcellular location">
    <subcellularLocation>
        <location evidence="1">Nucleus</location>
    </subcellularLocation>
</comment>
<evidence type="ECO:0000259" key="4">
    <source>
        <dbReference type="Pfam" id="PF11715"/>
    </source>
</evidence>
<proteinExistence type="predicted"/>
<gene>
    <name evidence="5" type="ORF">LTRI10_LOCUS44216</name>
</gene>
<dbReference type="InterPro" id="IPR021717">
    <property type="entry name" value="Nucleoporin_Nup160"/>
</dbReference>
<feature type="domain" description="Nucleoporin Nup120/160 beta-propeller" evidence="4">
    <location>
        <begin position="70"/>
        <end position="272"/>
    </location>
</feature>
<dbReference type="Proteomes" id="UP001497516">
    <property type="component" value="Chromosome 7"/>
</dbReference>
<evidence type="ECO:0000256" key="3">
    <source>
        <dbReference type="ARBA" id="ARBA00023242"/>
    </source>
</evidence>
<dbReference type="InterPro" id="IPR036322">
    <property type="entry name" value="WD40_repeat_dom_sf"/>
</dbReference>
<evidence type="ECO:0000313" key="5">
    <source>
        <dbReference type="EMBL" id="CAL1404353.1"/>
    </source>
</evidence>
<accession>A0AAV2G3A8</accession>
<sequence length="318" mass="35536">MGNRSTLVGMEVPISGSCDPVKWLDLSVPHSDSHSNGVSSGSSPPLPLAQFPPLTDDCASCCLVGDPPLYFIWRIHKAQPNVLELLELSAQSEFPKIGLRITFPDPLSPFAHIHQNQDSTLTNPYTLYILSVSGVAYLIKLRTVPAYSSISIFPKDELFEFDLTGCSVDAPITSVAASAECLVVGRKDGSAACYRFTLPNHAVPGFANELRDNSWISRLWGSISRPRAVGSVLDLVIRKLYKMPFLFVLHVDGVIQIWDLLRHKKVYNRGMNVQIFEGKTRDNHLNFFFVPLPFRLLVSTSYSFNHIIWNSMDRQTKQ</sequence>
<dbReference type="Pfam" id="PF11715">
    <property type="entry name" value="Beta-prop_Nup120_160"/>
    <property type="match status" value="1"/>
</dbReference>
<dbReference type="GO" id="GO:0017056">
    <property type="term" value="F:structural constituent of nuclear pore"/>
    <property type="evidence" value="ECO:0007669"/>
    <property type="project" value="TreeGrafter"/>
</dbReference>
<dbReference type="AlphaFoldDB" id="A0AAV2G3A8"/>
<keyword evidence="2" id="KW-0813">Transport</keyword>